<dbReference type="SUPFAM" id="SSF63418">
    <property type="entry name" value="MurE/MurF N-terminal domain"/>
    <property type="match status" value="1"/>
</dbReference>
<sequence length="458" mass="50908">MITRKLGEIERMISSSELVGDPELTVSGVSINSREDLNGKLFVPIKGERFNGHEFVEDAFKKGAIACLWRSEEPNKPTGVPLVLVDDTLTALQELASSYRNDLALKVVGVTGSNGKTSTKDMIFSVLSTQYKVQKTEGNFNNHYGLPLTILKTKEDTEVLVLEMGMSSRGEIELLSKLSEPDVAVITNIGESHIQDLGSREEIAEAKLEITAGLKKNGSFIYMGDEPLLQERVERYEDIKLIPFGQESTNEYYPIFIKQEANGTSFTTNKASRPFFIPILGRHNVYNALAAIAVGQVFNVSWENTIRGLSQLKMTKMRAEISTGINGSTIINDAYNASPTSMKAAVELLQDLEGYKRKYLVLGDMLELGDQEKMYHQEIGALIDPAKIDFVFTFGELGKWIGEGALPNLSKKRVFSFTDKEKLIETLKNDIADKDVILIKASRGMRLEEVVDSLKSEE</sequence>
<dbReference type="GO" id="GO:0005737">
    <property type="term" value="C:cytoplasm"/>
    <property type="evidence" value="ECO:0007669"/>
    <property type="project" value="UniProtKB-SubCell"/>
</dbReference>
<proteinExistence type="inferred from homology"/>
<dbReference type="PANTHER" id="PTHR43024">
    <property type="entry name" value="UDP-N-ACETYLMURAMOYL-TRIPEPTIDE--D-ALANYL-D-ALANINE LIGASE"/>
    <property type="match status" value="1"/>
</dbReference>
<evidence type="ECO:0000256" key="5">
    <source>
        <dbReference type="ARBA" id="ARBA00022840"/>
    </source>
</evidence>
<keyword evidence="8 10" id="KW-0131">Cell cycle</keyword>
<dbReference type="GO" id="GO:0071555">
    <property type="term" value="P:cell wall organization"/>
    <property type="evidence" value="ECO:0007669"/>
    <property type="project" value="UniProtKB-KW"/>
</dbReference>
<comment type="catalytic activity">
    <reaction evidence="10 11">
        <text>D-alanyl-D-alanine + UDP-N-acetyl-alpha-D-muramoyl-L-alanyl-gamma-D-glutamyl-meso-2,6-diaminopimelate + ATP = UDP-N-acetyl-alpha-D-muramoyl-L-alanyl-gamma-D-glutamyl-meso-2,6-diaminopimeloyl-D-alanyl-D-alanine + ADP + phosphate + H(+)</text>
        <dbReference type="Rhea" id="RHEA:28374"/>
        <dbReference type="ChEBI" id="CHEBI:15378"/>
        <dbReference type="ChEBI" id="CHEBI:30616"/>
        <dbReference type="ChEBI" id="CHEBI:43474"/>
        <dbReference type="ChEBI" id="CHEBI:57822"/>
        <dbReference type="ChEBI" id="CHEBI:61386"/>
        <dbReference type="ChEBI" id="CHEBI:83905"/>
        <dbReference type="ChEBI" id="CHEBI:456216"/>
        <dbReference type="EC" id="6.3.2.10"/>
    </reaction>
</comment>
<dbReference type="EC" id="6.3.2.10" evidence="10 11"/>
<keyword evidence="16" id="KW-1185">Reference proteome</keyword>
<evidence type="ECO:0000256" key="1">
    <source>
        <dbReference type="ARBA" id="ARBA00022490"/>
    </source>
</evidence>
<dbReference type="GO" id="GO:0051301">
    <property type="term" value="P:cell division"/>
    <property type="evidence" value="ECO:0007669"/>
    <property type="project" value="UniProtKB-KW"/>
</dbReference>
<evidence type="ECO:0000256" key="2">
    <source>
        <dbReference type="ARBA" id="ARBA00022598"/>
    </source>
</evidence>
<evidence type="ECO:0000256" key="4">
    <source>
        <dbReference type="ARBA" id="ARBA00022741"/>
    </source>
</evidence>
<dbReference type="PANTHER" id="PTHR43024:SF1">
    <property type="entry name" value="UDP-N-ACETYLMURAMOYL-TRIPEPTIDE--D-ALANYL-D-ALANINE LIGASE"/>
    <property type="match status" value="1"/>
</dbReference>
<evidence type="ECO:0000259" key="12">
    <source>
        <dbReference type="Pfam" id="PF01225"/>
    </source>
</evidence>
<evidence type="ECO:0000256" key="9">
    <source>
        <dbReference type="ARBA" id="ARBA00023316"/>
    </source>
</evidence>
<gene>
    <name evidence="10" type="primary">murF</name>
    <name evidence="15" type="ORF">G4D63_19390</name>
</gene>
<keyword evidence="4 10" id="KW-0547">Nucleotide-binding</keyword>
<comment type="function">
    <text evidence="10 11">Involved in cell wall formation. Catalyzes the final step in the synthesis of UDP-N-acetylmuramoyl-pentapeptide, the precursor of murein.</text>
</comment>
<dbReference type="GO" id="GO:0047480">
    <property type="term" value="F:UDP-N-acetylmuramoyl-tripeptide-D-alanyl-D-alanine ligase activity"/>
    <property type="evidence" value="ECO:0007669"/>
    <property type="project" value="UniProtKB-UniRule"/>
</dbReference>
<reference evidence="15 16" key="1">
    <citation type="submission" date="2020-02" db="EMBL/GenBank/DDBJ databases">
        <title>Bacillus aquiflavi sp. nov., isolated from yellow water of strong flavor Chinese baijiu in Yibin region of China.</title>
        <authorList>
            <person name="Xie J."/>
        </authorList>
    </citation>
    <scope>NUCLEOTIDE SEQUENCE [LARGE SCALE GENOMIC DNA]</scope>
    <source>
        <strain evidence="15 16">SA4</strain>
    </source>
</reference>
<dbReference type="InterPro" id="IPR005863">
    <property type="entry name" value="UDP-N-AcMur_synth"/>
</dbReference>
<dbReference type="Gene3D" id="3.90.190.20">
    <property type="entry name" value="Mur ligase, C-terminal domain"/>
    <property type="match status" value="1"/>
</dbReference>
<comment type="pathway">
    <text evidence="10 11">Cell wall biogenesis; peptidoglycan biosynthesis.</text>
</comment>
<dbReference type="EMBL" id="JAAIWM010000010">
    <property type="protein sequence ID" value="NEY73877.1"/>
    <property type="molecule type" value="Genomic_DNA"/>
</dbReference>
<comment type="subcellular location">
    <subcellularLocation>
        <location evidence="10 11">Cytoplasm</location>
    </subcellularLocation>
</comment>
<dbReference type="GO" id="GO:0009252">
    <property type="term" value="P:peptidoglycan biosynthetic process"/>
    <property type="evidence" value="ECO:0007669"/>
    <property type="project" value="UniProtKB-UniRule"/>
</dbReference>
<feature type="binding site" evidence="10">
    <location>
        <begin position="112"/>
        <end position="118"/>
    </location>
    <ligand>
        <name>ATP</name>
        <dbReference type="ChEBI" id="CHEBI:30616"/>
    </ligand>
</feature>
<evidence type="ECO:0000313" key="15">
    <source>
        <dbReference type="EMBL" id="NEY73877.1"/>
    </source>
</evidence>
<dbReference type="NCBIfam" id="TIGR01143">
    <property type="entry name" value="murF"/>
    <property type="match status" value="1"/>
</dbReference>
<protein>
    <recommendedName>
        <fullName evidence="10 11">UDP-N-acetylmuramoyl-tripeptide--D-alanyl-D-alanine ligase</fullName>
        <ecNumber evidence="10 11">6.3.2.10</ecNumber>
    </recommendedName>
    <alternativeName>
        <fullName evidence="10">D-alanyl-D-alanine-adding enzyme</fullName>
    </alternativeName>
</protein>
<feature type="domain" description="Mur ligase N-terminal catalytic" evidence="12">
    <location>
        <begin position="26"/>
        <end position="100"/>
    </location>
</feature>
<dbReference type="GO" id="GO:0005524">
    <property type="term" value="F:ATP binding"/>
    <property type="evidence" value="ECO:0007669"/>
    <property type="project" value="UniProtKB-UniRule"/>
</dbReference>
<keyword evidence="9 10" id="KW-0961">Cell wall biogenesis/degradation</keyword>
<name>A0A6M0QC92_9BACI</name>
<dbReference type="Pfam" id="PF02875">
    <property type="entry name" value="Mur_ligase_C"/>
    <property type="match status" value="1"/>
</dbReference>
<dbReference type="InterPro" id="IPR051046">
    <property type="entry name" value="MurCDEF_CellWall_CoF430Synth"/>
</dbReference>
<dbReference type="AlphaFoldDB" id="A0A6M0QC92"/>
<dbReference type="InterPro" id="IPR000713">
    <property type="entry name" value="Mur_ligase_N"/>
</dbReference>
<evidence type="ECO:0000256" key="8">
    <source>
        <dbReference type="ARBA" id="ARBA00023306"/>
    </source>
</evidence>
<evidence type="ECO:0000256" key="3">
    <source>
        <dbReference type="ARBA" id="ARBA00022618"/>
    </source>
</evidence>
<dbReference type="SUPFAM" id="SSF53244">
    <property type="entry name" value="MurD-like peptide ligases, peptide-binding domain"/>
    <property type="match status" value="1"/>
</dbReference>
<keyword evidence="1 10" id="KW-0963">Cytoplasm</keyword>
<evidence type="ECO:0000256" key="7">
    <source>
        <dbReference type="ARBA" id="ARBA00022984"/>
    </source>
</evidence>
<dbReference type="HAMAP" id="MF_02019">
    <property type="entry name" value="MurF"/>
    <property type="match status" value="1"/>
</dbReference>
<dbReference type="Proteomes" id="UP000481043">
    <property type="component" value="Unassembled WGS sequence"/>
</dbReference>
<dbReference type="SUPFAM" id="SSF53623">
    <property type="entry name" value="MurD-like peptide ligases, catalytic domain"/>
    <property type="match status" value="1"/>
</dbReference>
<dbReference type="RefSeq" id="WP_163181740.1">
    <property type="nucleotide sequence ID" value="NZ_JAAIWM010000010.1"/>
</dbReference>
<evidence type="ECO:0000256" key="10">
    <source>
        <dbReference type="HAMAP-Rule" id="MF_02019"/>
    </source>
</evidence>
<dbReference type="InterPro" id="IPR004101">
    <property type="entry name" value="Mur_ligase_C"/>
</dbReference>
<dbReference type="UniPathway" id="UPA00219"/>
<comment type="caution">
    <text evidence="15">The sequence shown here is derived from an EMBL/GenBank/DDBJ whole genome shotgun (WGS) entry which is preliminary data.</text>
</comment>
<keyword evidence="3 10" id="KW-0132">Cell division</keyword>
<dbReference type="Gene3D" id="3.40.1390.10">
    <property type="entry name" value="MurE/MurF, N-terminal domain"/>
    <property type="match status" value="1"/>
</dbReference>
<dbReference type="InterPro" id="IPR013221">
    <property type="entry name" value="Mur_ligase_cen"/>
</dbReference>
<comment type="similarity">
    <text evidence="10">Belongs to the MurCDEF family. MurF subfamily.</text>
</comment>
<dbReference type="Pfam" id="PF01225">
    <property type="entry name" value="Mur_ligase"/>
    <property type="match status" value="1"/>
</dbReference>
<dbReference type="InterPro" id="IPR036565">
    <property type="entry name" value="Mur-like_cat_sf"/>
</dbReference>
<feature type="domain" description="Mur ligase C-terminal" evidence="13">
    <location>
        <begin position="318"/>
        <end position="443"/>
    </location>
</feature>
<organism evidence="15 16">
    <name type="scientific">Bacillus mesophilus</name>
    <dbReference type="NCBI Taxonomy" id="1808955"/>
    <lineage>
        <taxon>Bacteria</taxon>
        <taxon>Bacillati</taxon>
        <taxon>Bacillota</taxon>
        <taxon>Bacilli</taxon>
        <taxon>Bacillales</taxon>
        <taxon>Bacillaceae</taxon>
        <taxon>Bacillus</taxon>
    </lineage>
</organism>
<keyword evidence="5 10" id="KW-0067">ATP-binding</keyword>
<accession>A0A6M0QC92</accession>
<keyword evidence="7 10" id="KW-0573">Peptidoglycan synthesis</keyword>
<feature type="domain" description="Mur ligase central" evidence="14">
    <location>
        <begin position="110"/>
        <end position="294"/>
    </location>
</feature>
<evidence type="ECO:0000259" key="14">
    <source>
        <dbReference type="Pfam" id="PF08245"/>
    </source>
</evidence>
<dbReference type="InterPro" id="IPR035911">
    <property type="entry name" value="MurE/MurF_N"/>
</dbReference>
<keyword evidence="2 10" id="KW-0436">Ligase</keyword>
<dbReference type="GO" id="GO:0008360">
    <property type="term" value="P:regulation of cell shape"/>
    <property type="evidence" value="ECO:0007669"/>
    <property type="project" value="UniProtKB-KW"/>
</dbReference>
<keyword evidence="6 10" id="KW-0133">Cell shape</keyword>
<evidence type="ECO:0000313" key="16">
    <source>
        <dbReference type="Proteomes" id="UP000481043"/>
    </source>
</evidence>
<dbReference type="Gene3D" id="3.40.1190.10">
    <property type="entry name" value="Mur-like, catalytic domain"/>
    <property type="match status" value="1"/>
</dbReference>
<evidence type="ECO:0000259" key="13">
    <source>
        <dbReference type="Pfam" id="PF02875"/>
    </source>
</evidence>
<evidence type="ECO:0000256" key="11">
    <source>
        <dbReference type="RuleBase" id="RU004136"/>
    </source>
</evidence>
<dbReference type="Pfam" id="PF08245">
    <property type="entry name" value="Mur_ligase_M"/>
    <property type="match status" value="1"/>
</dbReference>
<dbReference type="InterPro" id="IPR036615">
    <property type="entry name" value="Mur_ligase_C_dom_sf"/>
</dbReference>
<evidence type="ECO:0000256" key="6">
    <source>
        <dbReference type="ARBA" id="ARBA00022960"/>
    </source>
</evidence>